<reference evidence="1 2" key="1">
    <citation type="submission" date="2021-03" db="EMBL/GenBank/DDBJ databases">
        <title>Sequencing the genomes of 1000 actinobacteria strains.</title>
        <authorList>
            <person name="Klenk H.-P."/>
        </authorList>
    </citation>
    <scope>NUCLEOTIDE SEQUENCE [LARGE SCALE GENOMIC DNA]</scope>
    <source>
        <strain evidence="1 2">DSM 18824</strain>
    </source>
</reference>
<sequence>MWVLDPLRQIGPLQFAASMDTVEELMGPWSSHGGYQDGPQQTRFGSKGVTCYSYEGRLCAVVVDASRGPRVTLDRFELVGQTPSQVDAWLLQYCQSRGMELLLNQHCDPCTDALGLIVRGQRSHDIVLTRVVAVCEDWADRCGDTSEGWIPDSEWNYW</sequence>
<evidence type="ECO:0000313" key="1">
    <source>
        <dbReference type="EMBL" id="MBP2353313.1"/>
    </source>
</evidence>
<gene>
    <name evidence="1" type="ORF">JOF29_004423</name>
</gene>
<dbReference type="EMBL" id="JAGINT010000002">
    <property type="protein sequence ID" value="MBP2353313.1"/>
    <property type="molecule type" value="Genomic_DNA"/>
</dbReference>
<dbReference type="Proteomes" id="UP000755585">
    <property type="component" value="Unassembled WGS sequence"/>
</dbReference>
<organism evidence="1 2">
    <name type="scientific">Kribbella aluminosa</name>
    <dbReference type="NCBI Taxonomy" id="416017"/>
    <lineage>
        <taxon>Bacteria</taxon>
        <taxon>Bacillati</taxon>
        <taxon>Actinomycetota</taxon>
        <taxon>Actinomycetes</taxon>
        <taxon>Propionibacteriales</taxon>
        <taxon>Kribbellaceae</taxon>
        <taxon>Kribbella</taxon>
    </lineage>
</organism>
<dbReference type="RefSeq" id="WP_209696294.1">
    <property type="nucleotide sequence ID" value="NZ_BAAAVU010000001.1"/>
</dbReference>
<accession>A0ABS4UNT8</accession>
<proteinExistence type="predicted"/>
<name>A0ABS4UNT8_9ACTN</name>
<protein>
    <submittedName>
        <fullName evidence="1">Uncharacterized protein</fullName>
    </submittedName>
</protein>
<evidence type="ECO:0000313" key="2">
    <source>
        <dbReference type="Proteomes" id="UP000755585"/>
    </source>
</evidence>
<comment type="caution">
    <text evidence="1">The sequence shown here is derived from an EMBL/GenBank/DDBJ whole genome shotgun (WGS) entry which is preliminary data.</text>
</comment>
<keyword evidence="2" id="KW-1185">Reference proteome</keyword>